<keyword evidence="1" id="KW-1133">Transmembrane helix</keyword>
<feature type="transmembrane region" description="Helical" evidence="1">
    <location>
        <begin position="6"/>
        <end position="27"/>
    </location>
</feature>
<keyword evidence="1" id="KW-0812">Transmembrane</keyword>
<protein>
    <submittedName>
        <fullName evidence="2">Uncharacterized protein</fullName>
    </submittedName>
</protein>
<accession>X1HZ79</accession>
<evidence type="ECO:0000256" key="1">
    <source>
        <dbReference type="SAM" id="Phobius"/>
    </source>
</evidence>
<sequence length="43" mass="4820">MNKEAQLTTMFITSFALALSGWALAYLSSTRARANEEHRAYPT</sequence>
<evidence type="ECO:0000313" key="2">
    <source>
        <dbReference type="EMBL" id="GAH50603.1"/>
    </source>
</evidence>
<proteinExistence type="predicted"/>
<organism evidence="2">
    <name type="scientific">marine sediment metagenome</name>
    <dbReference type="NCBI Taxonomy" id="412755"/>
    <lineage>
        <taxon>unclassified sequences</taxon>
        <taxon>metagenomes</taxon>
        <taxon>ecological metagenomes</taxon>
    </lineage>
</organism>
<gene>
    <name evidence="2" type="ORF">S03H2_35766</name>
</gene>
<comment type="caution">
    <text evidence="2">The sequence shown here is derived from an EMBL/GenBank/DDBJ whole genome shotgun (WGS) entry which is preliminary data.</text>
</comment>
<dbReference type="AlphaFoldDB" id="X1HZ79"/>
<dbReference type="EMBL" id="BARU01021899">
    <property type="protein sequence ID" value="GAH50603.1"/>
    <property type="molecule type" value="Genomic_DNA"/>
</dbReference>
<keyword evidence="1" id="KW-0472">Membrane</keyword>
<reference evidence="2" key="1">
    <citation type="journal article" date="2014" name="Front. Microbiol.">
        <title>High frequency of phylogenetically diverse reductive dehalogenase-homologous genes in deep subseafloor sedimentary metagenomes.</title>
        <authorList>
            <person name="Kawai M."/>
            <person name="Futagami T."/>
            <person name="Toyoda A."/>
            <person name="Takaki Y."/>
            <person name="Nishi S."/>
            <person name="Hori S."/>
            <person name="Arai W."/>
            <person name="Tsubouchi T."/>
            <person name="Morono Y."/>
            <person name="Uchiyama I."/>
            <person name="Ito T."/>
            <person name="Fujiyama A."/>
            <person name="Inagaki F."/>
            <person name="Takami H."/>
        </authorList>
    </citation>
    <scope>NUCLEOTIDE SEQUENCE</scope>
    <source>
        <strain evidence="2">Expedition CK06-06</strain>
    </source>
</reference>
<feature type="non-terminal residue" evidence="2">
    <location>
        <position position="43"/>
    </location>
</feature>
<name>X1HZ79_9ZZZZ</name>